<evidence type="ECO:0000313" key="2">
    <source>
        <dbReference type="EMBL" id="PXW61632.1"/>
    </source>
</evidence>
<feature type="domain" description="ParB-like N-terminal" evidence="1">
    <location>
        <begin position="2"/>
        <end position="75"/>
    </location>
</feature>
<dbReference type="Gene3D" id="3.90.1530.10">
    <property type="entry name" value="Conserved hypothetical protein from pyrococcus furiosus pfu- 392566-001, ParB domain"/>
    <property type="match status" value="1"/>
</dbReference>
<dbReference type="Pfam" id="PF02195">
    <property type="entry name" value="ParB_N"/>
    <property type="match status" value="1"/>
</dbReference>
<proteinExistence type="predicted"/>
<reference evidence="2 3" key="1">
    <citation type="submission" date="2018-05" db="EMBL/GenBank/DDBJ databases">
        <title>Genomic Encyclopedia of Type Strains, Phase IV (KMG-IV): sequencing the most valuable type-strain genomes for metagenomic binning, comparative biology and taxonomic classification.</title>
        <authorList>
            <person name="Goeker M."/>
        </authorList>
    </citation>
    <scope>NUCLEOTIDE SEQUENCE [LARGE SCALE GENOMIC DNA]</scope>
    <source>
        <strain evidence="2 3">DSM 6462</strain>
    </source>
</reference>
<gene>
    <name evidence="2" type="ORF">C7450_103149</name>
</gene>
<sequence>MDPGEFKRLVDNVSTDGALTSAVLACQNSDGSLEILSGHHRTEAAVAAGVEEIDVIVITTPLDEDRKAALQLSHNAITGKDNPSILQDMYRSLSLDAKMFSGLTDDILDGVDRIDLTALSSQNPTYEEIRLSFLPDDAQTLEANIDRLKAGAQKVRATHVARLADFDALFDAIVRVKVERGIVNSALAFLVMSELALERLDQLGEDALASHAEAGTAGISTPN</sequence>
<organism evidence="2 3">
    <name type="scientific">Chelatococcus asaccharovorans</name>
    <dbReference type="NCBI Taxonomy" id="28210"/>
    <lineage>
        <taxon>Bacteria</taxon>
        <taxon>Pseudomonadati</taxon>
        <taxon>Pseudomonadota</taxon>
        <taxon>Alphaproteobacteria</taxon>
        <taxon>Hyphomicrobiales</taxon>
        <taxon>Chelatococcaceae</taxon>
        <taxon>Chelatococcus</taxon>
    </lineage>
</organism>
<accession>A0A2V3UCH0</accession>
<evidence type="ECO:0000259" key="1">
    <source>
        <dbReference type="Pfam" id="PF02195"/>
    </source>
</evidence>
<dbReference type="SUPFAM" id="SSF110849">
    <property type="entry name" value="ParB/Sulfiredoxin"/>
    <property type="match status" value="1"/>
</dbReference>
<dbReference type="Proteomes" id="UP000248021">
    <property type="component" value="Unassembled WGS sequence"/>
</dbReference>
<protein>
    <submittedName>
        <fullName evidence="2">ParB-like nuclease family protein</fullName>
    </submittedName>
</protein>
<keyword evidence="3" id="KW-1185">Reference proteome</keyword>
<evidence type="ECO:0000313" key="3">
    <source>
        <dbReference type="Proteomes" id="UP000248021"/>
    </source>
</evidence>
<comment type="caution">
    <text evidence="2">The sequence shown here is derived from an EMBL/GenBank/DDBJ whole genome shotgun (WGS) entry which is preliminary data.</text>
</comment>
<dbReference type="EMBL" id="QJJK01000003">
    <property type="protein sequence ID" value="PXW61632.1"/>
    <property type="molecule type" value="Genomic_DNA"/>
</dbReference>
<dbReference type="InterPro" id="IPR036086">
    <property type="entry name" value="ParB/Sulfiredoxin_sf"/>
</dbReference>
<dbReference type="InterPro" id="IPR003115">
    <property type="entry name" value="ParB_N"/>
</dbReference>
<dbReference type="AlphaFoldDB" id="A0A2V3UCH0"/>
<name>A0A2V3UCH0_9HYPH</name>